<dbReference type="EMBL" id="FRDL01000007">
    <property type="protein sequence ID" value="SHN71069.1"/>
    <property type="molecule type" value="Genomic_DNA"/>
</dbReference>
<gene>
    <name evidence="9" type="ORF">SAMN05216200_10784</name>
</gene>
<keyword evidence="2" id="KW-1003">Cell membrane</keyword>
<keyword evidence="10" id="KW-1185">Reference proteome</keyword>
<dbReference type="RefSeq" id="WP_083581404.1">
    <property type="nucleotide sequence ID" value="NZ_FOHL01000007.1"/>
</dbReference>
<keyword evidence="4 6" id="KW-1133">Transmembrane helix</keyword>
<dbReference type="PANTHER" id="PTHR35007">
    <property type="entry name" value="INTEGRAL MEMBRANE PROTEIN-RELATED"/>
    <property type="match status" value="1"/>
</dbReference>
<dbReference type="PANTHER" id="PTHR35007:SF2">
    <property type="entry name" value="PILUS ASSEMBLE PROTEIN"/>
    <property type="match status" value="1"/>
</dbReference>
<keyword evidence="7" id="KW-0732">Signal</keyword>
<name>A0A1M7TK05_9RHOB</name>
<dbReference type="AlphaFoldDB" id="A0A1M7TK05"/>
<evidence type="ECO:0000256" key="3">
    <source>
        <dbReference type="ARBA" id="ARBA00022692"/>
    </source>
</evidence>
<proteinExistence type="predicted"/>
<feature type="chain" id="PRO_5009929452" evidence="7">
    <location>
        <begin position="26"/>
        <end position="371"/>
    </location>
</feature>
<keyword evidence="3 6" id="KW-0812">Transmembrane</keyword>
<evidence type="ECO:0000256" key="5">
    <source>
        <dbReference type="ARBA" id="ARBA00023136"/>
    </source>
</evidence>
<feature type="transmembrane region" description="Helical" evidence="6">
    <location>
        <begin position="64"/>
        <end position="83"/>
    </location>
</feature>
<evidence type="ECO:0000313" key="10">
    <source>
        <dbReference type="Proteomes" id="UP000184066"/>
    </source>
</evidence>
<protein>
    <submittedName>
        <fullName evidence="9">Tight adherence protein C</fullName>
    </submittedName>
</protein>
<dbReference type="GO" id="GO:0005886">
    <property type="term" value="C:plasma membrane"/>
    <property type="evidence" value="ECO:0007669"/>
    <property type="project" value="UniProtKB-SubCell"/>
</dbReference>
<evidence type="ECO:0000256" key="2">
    <source>
        <dbReference type="ARBA" id="ARBA00022475"/>
    </source>
</evidence>
<dbReference type="InterPro" id="IPR018076">
    <property type="entry name" value="T2SS_GspF_dom"/>
</dbReference>
<dbReference type="Proteomes" id="UP000184066">
    <property type="component" value="Unassembled WGS sequence"/>
</dbReference>
<keyword evidence="5 6" id="KW-0472">Membrane</keyword>
<organism evidence="9 10">
    <name type="scientific">Oceanicella actignis</name>
    <dbReference type="NCBI Taxonomy" id="1189325"/>
    <lineage>
        <taxon>Bacteria</taxon>
        <taxon>Pseudomonadati</taxon>
        <taxon>Pseudomonadota</taxon>
        <taxon>Alphaproteobacteria</taxon>
        <taxon>Rhodobacterales</taxon>
        <taxon>Paracoccaceae</taxon>
        <taxon>Oceanicella</taxon>
    </lineage>
</organism>
<evidence type="ECO:0000256" key="6">
    <source>
        <dbReference type="SAM" id="Phobius"/>
    </source>
</evidence>
<feature type="domain" description="Type II secretion system protein GspF" evidence="8">
    <location>
        <begin position="227"/>
        <end position="355"/>
    </location>
</feature>
<evidence type="ECO:0000259" key="8">
    <source>
        <dbReference type="Pfam" id="PF00482"/>
    </source>
</evidence>
<feature type="transmembrane region" description="Helical" evidence="6">
    <location>
        <begin position="189"/>
        <end position="208"/>
    </location>
</feature>
<feature type="transmembrane region" description="Helical" evidence="6">
    <location>
        <begin position="159"/>
        <end position="177"/>
    </location>
</feature>
<sequence length="371" mass="39914">MARVRHARLIAAAAALALGAAGALAQQAAPTPIVPASAPAAGGGSIPDLIIAFLTRAFGPLGPVYALAALAAFLIASATPLLLKKKQDPIEKLGRPHINMRGLKSRSEQVVKLRYDQGSSKLEALAPYLEPKDEAELSSIRHTLLQAGYRSRSAVRTFYLARGLFALLFVLLAIGYLSLRKDGVEPATYLMVAGGAMGLGYLAPSYWVTRRKQQRQEEISNGFPDALDLMLICVEAGQSLDQALMRVSKEIKHAHGSLAEEFEIISSEMRAGKDRATVLRDFAKRTGVNDVSSFVTVLVQSATFGTSVAEALRVYAAEMRDKRLMRAEEKANVLPTKLTLGTMMFTVPPLMLILIGPSLVDIVNALTGFGR</sequence>
<feature type="signal peptide" evidence="7">
    <location>
        <begin position="1"/>
        <end position="25"/>
    </location>
</feature>
<comment type="subcellular location">
    <subcellularLocation>
        <location evidence="1">Cell membrane</location>
        <topology evidence="1">Multi-pass membrane protein</topology>
    </subcellularLocation>
</comment>
<evidence type="ECO:0000256" key="4">
    <source>
        <dbReference type="ARBA" id="ARBA00022989"/>
    </source>
</evidence>
<evidence type="ECO:0000256" key="7">
    <source>
        <dbReference type="SAM" id="SignalP"/>
    </source>
</evidence>
<accession>A0A1M7TK05</accession>
<reference evidence="9 10" key="1">
    <citation type="submission" date="2016-12" db="EMBL/GenBank/DDBJ databases">
        <authorList>
            <person name="Song W.-J."/>
            <person name="Kurnit D.M."/>
        </authorList>
    </citation>
    <scope>NUCLEOTIDE SEQUENCE [LARGE SCALE GENOMIC DNA]</scope>
    <source>
        <strain evidence="9 10">CGMCC 1.10808</strain>
    </source>
</reference>
<dbReference type="STRING" id="1189325.SAMN04488119_10785"/>
<evidence type="ECO:0000313" key="9">
    <source>
        <dbReference type="EMBL" id="SHN71069.1"/>
    </source>
</evidence>
<evidence type="ECO:0000256" key="1">
    <source>
        <dbReference type="ARBA" id="ARBA00004651"/>
    </source>
</evidence>
<dbReference type="Pfam" id="PF00482">
    <property type="entry name" value="T2SSF"/>
    <property type="match status" value="1"/>
</dbReference>
<dbReference type="OrthoDB" id="9810662at2"/>